<name>A0A8J5SP43_ZIZPA</name>
<feature type="compositionally biased region" description="Low complexity" evidence="1">
    <location>
        <begin position="49"/>
        <end position="78"/>
    </location>
</feature>
<proteinExistence type="predicted"/>
<keyword evidence="3" id="KW-1185">Reference proteome</keyword>
<dbReference type="AlphaFoldDB" id="A0A8J5SP43"/>
<protein>
    <submittedName>
        <fullName evidence="2">Uncharacterized protein</fullName>
    </submittedName>
</protein>
<organism evidence="2 3">
    <name type="scientific">Zizania palustris</name>
    <name type="common">Northern wild rice</name>
    <dbReference type="NCBI Taxonomy" id="103762"/>
    <lineage>
        <taxon>Eukaryota</taxon>
        <taxon>Viridiplantae</taxon>
        <taxon>Streptophyta</taxon>
        <taxon>Embryophyta</taxon>
        <taxon>Tracheophyta</taxon>
        <taxon>Spermatophyta</taxon>
        <taxon>Magnoliopsida</taxon>
        <taxon>Liliopsida</taxon>
        <taxon>Poales</taxon>
        <taxon>Poaceae</taxon>
        <taxon>BOP clade</taxon>
        <taxon>Oryzoideae</taxon>
        <taxon>Oryzeae</taxon>
        <taxon>Zizaniinae</taxon>
        <taxon>Zizania</taxon>
    </lineage>
</organism>
<reference evidence="2" key="1">
    <citation type="journal article" date="2021" name="bioRxiv">
        <title>Whole Genome Assembly and Annotation of Northern Wild Rice, Zizania palustris L., Supports a Whole Genome Duplication in the Zizania Genus.</title>
        <authorList>
            <person name="Haas M."/>
            <person name="Kono T."/>
            <person name="Macchietto M."/>
            <person name="Millas R."/>
            <person name="McGilp L."/>
            <person name="Shao M."/>
            <person name="Duquette J."/>
            <person name="Hirsch C.N."/>
            <person name="Kimball J."/>
        </authorList>
    </citation>
    <scope>NUCLEOTIDE SEQUENCE</scope>
    <source>
        <tissue evidence="2">Fresh leaf tissue</tissue>
    </source>
</reference>
<accession>A0A8J5SP43</accession>
<evidence type="ECO:0000313" key="3">
    <source>
        <dbReference type="Proteomes" id="UP000729402"/>
    </source>
</evidence>
<gene>
    <name evidence="2" type="ORF">GUJ93_ZPchr0007g3493</name>
</gene>
<dbReference type="EMBL" id="JAAALK010000282">
    <property type="protein sequence ID" value="KAG8077450.1"/>
    <property type="molecule type" value="Genomic_DNA"/>
</dbReference>
<feature type="compositionally biased region" description="Pro residues" evidence="1">
    <location>
        <begin position="23"/>
        <end position="48"/>
    </location>
</feature>
<reference evidence="2" key="2">
    <citation type="submission" date="2021-02" db="EMBL/GenBank/DDBJ databases">
        <authorList>
            <person name="Kimball J.A."/>
            <person name="Haas M.W."/>
            <person name="Macchietto M."/>
            <person name="Kono T."/>
            <person name="Duquette J."/>
            <person name="Shao M."/>
        </authorList>
    </citation>
    <scope>NUCLEOTIDE SEQUENCE</scope>
    <source>
        <tissue evidence="2">Fresh leaf tissue</tissue>
    </source>
</reference>
<evidence type="ECO:0000313" key="2">
    <source>
        <dbReference type="EMBL" id="KAG8077450.1"/>
    </source>
</evidence>
<feature type="region of interest" description="Disordered" evidence="1">
    <location>
        <begin position="1"/>
        <end position="86"/>
    </location>
</feature>
<sequence length="112" mass="11414">MDSGHSSRRQRQRRLGLKATPSPTSPAPPAASFSSPPPTVLSAPPGPPSSSLVAGAPAAVVPSPTPSSSPAGGASSPLQENQHAPNLWMKAKRMGFSSVFVRRTIEAGHVQG</sequence>
<feature type="compositionally biased region" description="Basic residues" evidence="1">
    <location>
        <begin position="1"/>
        <end position="16"/>
    </location>
</feature>
<evidence type="ECO:0000256" key="1">
    <source>
        <dbReference type="SAM" id="MobiDB-lite"/>
    </source>
</evidence>
<dbReference type="Proteomes" id="UP000729402">
    <property type="component" value="Unassembled WGS sequence"/>
</dbReference>
<comment type="caution">
    <text evidence="2">The sequence shown here is derived from an EMBL/GenBank/DDBJ whole genome shotgun (WGS) entry which is preliminary data.</text>
</comment>